<dbReference type="InterPro" id="IPR049177">
    <property type="entry name" value="MgtC_SapB_SrpB_YhiD_N"/>
</dbReference>
<feature type="transmembrane region" description="Helical" evidence="7">
    <location>
        <begin position="12"/>
        <end position="32"/>
    </location>
</feature>
<evidence type="ECO:0000256" key="5">
    <source>
        <dbReference type="ARBA" id="ARBA00022989"/>
    </source>
</evidence>
<evidence type="ECO:0000256" key="7">
    <source>
        <dbReference type="SAM" id="Phobius"/>
    </source>
</evidence>
<comment type="subcellular location">
    <subcellularLocation>
        <location evidence="1">Cell membrane</location>
        <topology evidence="1">Multi-pass membrane protein</topology>
    </subcellularLocation>
</comment>
<evidence type="ECO:0000256" key="1">
    <source>
        <dbReference type="ARBA" id="ARBA00004651"/>
    </source>
</evidence>
<evidence type="ECO:0000313" key="9">
    <source>
        <dbReference type="EMBL" id="MFC5298561.1"/>
    </source>
</evidence>
<dbReference type="GeneID" id="303299289"/>
<evidence type="ECO:0000256" key="4">
    <source>
        <dbReference type="ARBA" id="ARBA00022692"/>
    </source>
</evidence>
<evidence type="ECO:0000256" key="2">
    <source>
        <dbReference type="ARBA" id="ARBA00009298"/>
    </source>
</evidence>
<name>A0ABW0FIK7_9MICO</name>
<comment type="similarity">
    <text evidence="2">Belongs to the MgtC/SapB family.</text>
</comment>
<dbReference type="PANTHER" id="PTHR33778">
    <property type="entry name" value="PROTEIN MGTC"/>
    <property type="match status" value="1"/>
</dbReference>
<dbReference type="RefSeq" id="WP_343926526.1">
    <property type="nucleotide sequence ID" value="NZ_BAAAIR010000102.1"/>
</dbReference>
<reference evidence="10" key="1">
    <citation type="journal article" date="2019" name="Int. J. Syst. Evol. Microbiol.">
        <title>The Global Catalogue of Microorganisms (GCM) 10K type strain sequencing project: providing services to taxonomists for standard genome sequencing and annotation.</title>
        <authorList>
            <consortium name="The Broad Institute Genomics Platform"/>
            <consortium name="The Broad Institute Genome Sequencing Center for Infectious Disease"/>
            <person name="Wu L."/>
            <person name="Ma J."/>
        </authorList>
    </citation>
    <scope>NUCLEOTIDE SEQUENCE [LARGE SCALE GENOMIC DNA]</scope>
    <source>
        <strain evidence="10">CGMCC 1.16455</strain>
    </source>
</reference>
<keyword evidence="5 7" id="KW-1133">Transmembrane helix</keyword>
<dbReference type="Proteomes" id="UP001595937">
    <property type="component" value="Unassembled WGS sequence"/>
</dbReference>
<dbReference type="PRINTS" id="PR01837">
    <property type="entry name" value="MGTCSAPBPROT"/>
</dbReference>
<keyword evidence="6 7" id="KW-0472">Membrane</keyword>
<feature type="domain" description="MgtC/SapB/SrpB/YhiD N-terminal" evidence="8">
    <location>
        <begin position="19"/>
        <end position="146"/>
    </location>
</feature>
<evidence type="ECO:0000259" key="8">
    <source>
        <dbReference type="Pfam" id="PF02308"/>
    </source>
</evidence>
<comment type="caution">
    <text evidence="9">The sequence shown here is derived from an EMBL/GenBank/DDBJ whole genome shotgun (WGS) entry which is preliminary data.</text>
</comment>
<dbReference type="PANTHER" id="PTHR33778:SF1">
    <property type="entry name" value="MAGNESIUM TRANSPORTER YHID-RELATED"/>
    <property type="match status" value="1"/>
</dbReference>
<accession>A0ABW0FIK7</accession>
<evidence type="ECO:0000256" key="6">
    <source>
        <dbReference type="ARBA" id="ARBA00023136"/>
    </source>
</evidence>
<feature type="transmembrane region" description="Helical" evidence="7">
    <location>
        <begin position="100"/>
        <end position="119"/>
    </location>
</feature>
<feature type="transmembrane region" description="Helical" evidence="7">
    <location>
        <begin position="125"/>
        <end position="146"/>
    </location>
</feature>
<sequence length="243" mass="25960">MDPLVGAITSTSLVESQLLLVAFVLCSLIGLERQFRQKAAGFRTHVLVGLGSCAFTLVSVYGFAAVLGDDVRLDPSRIAAQIVSGIGFLGAGVIFKGRNVVRGLTTAATIWVAAAVGMACGAGMLSLAVLLTALHLLTLFVVAPLLRRLPSPDAKRLLRITYADGAGVLRDLLALATAMGFTSSIEHSRRTERDGHRFVVMDVRFHGRPPVRDLIPQFMELDGVDRVMLRTSGEDADDEDVSS</sequence>
<keyword evidence="10" id="KW-1185">Reference proteome</keyword>
<proteinExistence type="inferred from homology"/>
<evidence type="ECO:0000256" key="3">
    <source>
        <dbReference type="ARBA" id="ARBA00022475"/>
    </source>
</evidence>
<organism evidence="9 10">
    <name type="scientific">Brachybacterium tyrofermentans</name>
    <dbReference type="NCBI Taxonomy" id="47848"/>
    <lineage>
        <taxon>Bacteria</taxon>
        <taxon>Bacillati</taxon>
        <taxon>Actinomycetota</taxon>
        <taxon>Actinomycetes</taxon>
        <taxon>Micrococcales</taxon>
        <taxon>Dermabacteraceae</taxon>
        <taxon>Brachybacterium</taxon>
    </lineage>
</organism>
<keyword evidence="4 7" id="KW-0812">Transmembrane</keyword>
<evidence type="ECO:0000313" key="10">
    <source>
        <dbReference type="Proteomes" id="UP001595937"/>
    </source>
</evidence>
<feature type="transmembrane region" description="Helical" evidence="7">
    <location>
        <begin position="44"/>
        <end position="66"/>
    </location>
</feature>
<dbReference type="EMBL" id="JBHSLN010000074">
    <property type="protein sequence ID" value="MFC5298561.1"/>
    <property type="molecule type" value="Genomic_DNA"/>
</dbReference>
<dbReference type="InterPro" id="IPR003416">
    <property type="entry name" value="MgtC/SapB/SrpB/YhiD_fam"/>
</dbReference>
<protein>
    <submittedName>
        <fullName evidence="9">MgtC/SapB family protein</fullName>
    </submittedName>
</protein>
<gene>
    <name evidence="9" type="ORF">ACFPK8_13680</name>
</gene>
<keyword evidence="3" id="KW-1003">Cell membrane</keyword>
<feature type="transmembrane region" description="Helical" evidence="7">
    <location>
        <begin position="78"/>
        <end position="95"/>
    </location>
</feature>
<dbReference type="Pfam" id="PF02308">
    <property type="entry name" value="MgtC"/>
    <property type="match status" value="1"/>
</dbReference>